<organism evidence="1 2">
    <name type="scientific">Filimonas lacunae</name>
    <dbReference type="NCBI Taxonomy" id="477680"/>
    <lineage>
        <taxon>Bacteria</taxon>
        <taxon>Pseudomonadati</taxon>
        <taxon>Bacteroidota</taxon>
        <taxon>Chitinophagia</taxon>
        <taxon>Chitinophagales</taxon>
        <taxon>Chitinophagaceae</taxon>
        <taxon>Filimonas</taxon>
    </lineage>
</organism>
<proteinExistence type="predicted"/>
<gene>
    <name evidence="1" type="ORF">SAMN05421788_11579</name>
</gene>
<evidence type="ECO:0000313" key="2">
    <source>
        <dbReference type="Proteomes" id="UP000186917"/>
    </source>
</evidence>
<evidence type="ECO:0000313" key="1">
    <source>
        <dbReference type="EMBL" id="SIT34258.1"/>
    </source>
</evidence>
<reference evidence="2" key="1">
    <citation type="submission" date="2017-01" db="EMBL/GenBank/DDBJ databases">
        <authorList>
            <person name="Varghese N."/>
            <person name="Submissions S."/>
        </authorList>
    </citation>
    <scope>NUCLEOTIDE SEQUENCE [LARGE SCALE GENOMIC DNA]</scope>
    <source>
        <strain evidence="2">DSM 21054</strain>
    </source>
</reference>
<protein>
    <submittedName>
        <fullName evidence="1">Uncharacterized protein</fullName>
    </submittedName>
</protein>
<dbReference type="STRING" id="477680.SAMN05421788_11579"/>
<keyword evidence="2" id="KW-1185">Reference proteome</keyword>
<name>A0A173MC71_9BACT</name>
<dbReference type="EMBL" id="FTOR01000015">
    <property type="protein sequence ID" value="SIT34258.1"/>
    <property type="molecule type" value="Genomic_DNA"/>
</dbReference>
<dbReference type="AlphaFoldDB" id="A0A173MC71"/>
<dbReference type="KEGG" id="fln:FLA_1086"/>
<sequence length="41" mass="4744">MLCLAVNDNAALRLPLYMQSYGRKKGWYPPIGVPMFQKKFP</sequence>
<accession>A0A173MC71</accession>
<dbReference type="Proteomes" id="UP000186917">
    <property type="component" value="Unassembled WGS sequence"/>
</dbReference>